<keyword evidence="8" id="KW-1185">Reference proteome</keyword>
<dbReference type="GO" id="GO:0005886">
    <property type="term" value="C:plasma membrane"/>
    <property type="evidence" value="ECO:0007669"/>
    <property type="project" value="TreeGrafter"/>
</dbReference>
<comment type="subcellular location">
    <subcellularLocation>
        <location evidence="1">Membrane</location>
        <topology evidence="1">Multi-pass membrane protein</topology>
    </subcellularLocation>
</comment>
<dbReference type="STRING" id="1141098.A0A1Y2DUP1"/>
<evidence type="ECO:0000256" key="3">
    <source>
        <dbReference type="ARBA" id="ARBA00022989"/>
    </source>
</evidence>
<feature type="transmembrane region" description="Helical" evidence="6">
    <location>
        <begin position="210"/>
        <end position="231"/>
    </location>
</feature>
<feature type="region of interest" description="Disordered" evidence="5">
    <location>
        <begin position="278"/>
        <end position="359"/>
    </location>
</feature>
<dbReference type="OrthoDB" id="3358017at2759"/>
<dbReference type="PANTHER" id="PTHR31465:SF9">
    <property type="entry name" value="SPHINGOID LONG-CHAIN BASE TRANSPORTER RSB1"/>
    <property type="match status" value="1"/>
</dbReference>
<dbReference type="GeneID" id="63781299"/>
<dbReference type="PANTHER" id="PTHR31465">
    <property type="entry name" value="PROTEIN RTA1-RELATED"/>
    <property type="match status" value="1"/>
</dbReference>
<gene>
    <name evidence="7" type="ORF">BCR38DRAFT_515911</name>
</gene>
<feature type="transmembrane region" description="Helical" evidence="6">
    <location>
        <begin position="88"/>
        <end position="109"/>
    </location>
</feature>
<comment type="caution">
    <text evidence="7">The sequence shown here is derived from an EMBL/GenBank/DDBJ whole genome shotgun (WGS) entry which is preliminary data.</text>
</comment>
<evidence type="ECO:0000256" key="5">
    <source>
        <dbReference type="SAM" id="MobiDB-lite"/>
    </source>
</evidence>
<dbReference type="EMBL" id="MCFJ01000008">
    <property type="protein sequence ID" value="ORY62990.1"/>
    <property type="molecule type" value="Genomic_DNA"/>
</dbReference>
<keyword evidence="2 6" id="KW-0812">Transmembrane</keyword>
<evidence type="ECO:0000256" key="1">
    <source>
        <dbReference type="ARBA" id="ARBA00004141"/>
    </source>
</evidence>
<keyword evidence="3 6" id="KW-1133">Transmembrane helix</keyword>
<evidence type="ECO:0000313" key="8">
    <source>
        <dbReference type="Proteomes" id="UP000193689"/>
    </source>
</evidence>
<dbReference type="RefSeq" id="XP_040714647.1">
    <property type="nucleotide sequence ID" value="XM_040865087.1"/>
</dbReference>
<feature type="transmembrane region" description="Helical" evidence="6">
    <location>
        <begin position="161"/>
        <end position="189"/>
    </location>
</feature>
<dbReference type="AlphaFoldDB" id="A0A1Y2DUP1"/>
<feature type="transmembrane region" description="Helical" evidence="6">
    <location>
        <begin position="130"/>
        <end position="149"/>
    </location>
</feature>
<dbReference type="InParanoid" id="A0A1Y2DUP1"/>
<name>A0A1Y2DUP1_9PEZI</name>
<dbReference type="InterPro" id="IPR007568">
    <property type="entry name" value="RTA1"/>
</dbReference>
<feature type="transmembrane region" description="Helical" evidence="6">
    <location>
        <begin position="55"/>
        <end position="76"/>
    </location>
</feature>
<evidence type="ECO:0000256" key="6">
    <source>
        <dbReference type="SAM" id="Phobius"/>
    </source>
</evidence>
<proteinExistence type="predicted"/>
<accession>A0A1Y2DUP1</accession>
<feature type="transmembrane region" description="Helical" evidence="6">
    <location>
        <begin position="251"/>
        <end position="270"/>
    </location>
</feature>
<sequence>MAITAGCASGNCPRDIVHYVAQSDFSLAGNVALLALFGVLIPIVFILGITYRSSVFATTIITGLALEVMGYIGRVLLALNNRDKNDFILSYVGTIIGPVFFCLAIFRLMPRIVAVYGDLFAAWRPAWHNVVFYAFTTVCLVLQAVGAILSTTPHDEKLVDIGVRVLVAGLAIQVSSLLIFAALGFRFAIAVRSRHRGLDSNPAAAYNTPRFKAFLLGISLATVFLTVRTLYRIVPVSEGFTSPAAENEVLFLVLDGVFVFIAAALLLASFPGRMLSQPEWPKTSSYSNRISVKPDRPYRPAPVHLTPTSGSSNWNRMSTKSNGQQPSPHKYSPRTPKHSPRTPPVPPRNTNMVDSDALW</sequence>
<dbReference type="Proteomes" id="UP000193689">
    <property type="component" value="Unassembled WGS sequence"/>
</dbReference>
<evidence type="ECO:0000313" key="7">
    <source>
        <dbReference type="EMBL" id="ORY62990.1"/>
    </source>
</evidence>
<dbReference type="GO" id="GO:0000324">
    <property type="term" value="C:fungal-type vacuole"/>
    <property type="evidence" value="ECO:0007669"/>
    <property type="project" value="TreeGrafter"/>
</dbReference>
<keyword evidence="4 6" id="KW-0472">Membrane</keyword>
<dbReference type="Pfam" id="PF04479">
    <property type="entry name" value="RTA1"/>
    <property type="match status" value="1"/>
</dbReference>
<organism evidence="7 8">
    <name type="scientific">Pseudomassariella vexata</name>
    <dbReference type="NCBI Taxonomy" id="1141098"/>
    <lineage>
        <taxon>Eukaryota</taxon>
        <taxon>Fungi</taxon>
        <taxon>Dikarya</taxon>
        <taxon>Ascomycota</taxon>
        <taxon>Pezizomycotina</taxon>
        <taxon>Sordariomycetes</taxon>
        <taxon>Xylariomycetidae</taxon>
        <taxon>Amphisphaeriales</taxon>
        <taxon>Pseudomassariaceae</taxon>
        <taxon>Pseudomassariella</taxon>
    </lineage>
</organism>
<evidence type="ECO:0000256" key="4">
    <source>
        <dbReference type="ARBA" id="ARBA00023136"/>
    </source>
</evidence>
<feature type="compositionally biased region" description="Basic residues" evidence="5">
    <location>
        <begin position="331"/>
        <end position="340"/>
    </location>
</feature>
<feature type="compositionally biased region" description="Polar residues" evidence="5">
    <location>
        <begin position="306"/>
        <end position="327"/>
    </location>
</feature>
<feature type="transmembrane region" description="Helical" evidence="6">
    <location>
        <begin position="27"/>
        <end position="48"/>
    </location>
</feature>
<reference evidence="7 8" key="1">
    <citation type="submission" date="2016-07" db="EMBL/GenBank/DDBJ databases">
        <title>Pervasive Adenine N6-methylation of Active Genes in Fungi.</title>
        <authorList>
            <consortium name="DOE Joint Genome Institute"/>
            <person name="Mondo S.J."/>
            <person name="Dannebaum R.O."/>
            <person name="Kuo R.C."/>
            <person name="Labutti K."/>
            <person name="Haridas S."/>
            <person name="Kuo A."/>
            <person name="Salamov A."/>
            <person name="Ahrendt S.R."/>
            <person name="Lipzen A."/>
            <person name="Sullivan W."/>
            <person name="Andreopoulos W.B."/>
            <person name="Clum A."/>
            <person name="Lindquist E."/>
            <person name="Daum C."/>
            <person name="Ramamoorthy G.K."/>
            <person name="Gryganskyi A."/>
            <person name="Culley D."/>
            <person name="Magnuson J.K."/>
            <person name="James T.Y."/>
            <person name="O'Malley M.A."/>
            <person name="Stajich J.E."/>
            <person name="Spatafora J.W."/>
            <person name="Visel A."/>
            <person name="Grigoriev I.V."/>
        </authorList>
    </citation>
    <scope>NUCLEOTIDE SEQUENCE [LARGE SCALE GENOMIC DNA]</scope>
    <source>
        <strain evidence="7 8">CBS 129021</strain>
    </source>
</reference>
<evidence type="ECO:0000256" key="2">
    <source>
        <dbReference type="ARBA" id="ARBA00022692"/>
    </source>
</evidence>
<protein>
    <submittedName>
        <fullName evidence="7">RTA1 like protein-domain-containing protein</fullName>
    </submittedName>
</protein>